<keyword evidence="7" id="KW-0067">ATP-binding</keyword>
<dbReference type="SUPFAM" id="SSF52980">
    <property type="entry name" value="Restriction endonuclease-like"/>
    <property type="match status" value="1"/>
</dbReference>
<evidence type="ECO:0000256" key="11">
    <source>
        <dbReference type="ARBA" id="ARBA00034617"/>
    </source>
</evidence>
<dbReference type="InterPro" id="IPR027417">
    <property type="entry name" value="P-loop_NTPase"/>
</dbReference>
<dbReference type="InterPro" id="IPR014017">
    <property type="entry name" value="DNA_helicase_UvrD-like_C"/>
</dbReference>
<keyword evidence="5 16" id="KW-0347">Helicase</keyword>
<dbReference type="EMBL" id="MLJW01000039">
    <property type="protein sequence ID" value="OIR07068.1"/>
    <property type="molecule type" value="Genomic_DNA"/>
</dbReference>
<evidence type="ECO:0000256" key="6">
    <source>
        <dbReference type="ARBA" id="ARBA00022839"/>
    </source>
</evidence>
<evidence type="ECO:0000256" key="5">
    <source>
        <dbReference type="ARBA" id="ARBA00022806"/>
    </source>
</evidence>
<comment type="catalytic activity">
    <reaction evidence="13">
        <text>ATP + H2O = ADP + phosphate + H(+)</text>
        <dbReference type="Rhea" id="RHEA:13065"/>
        <dbReference type="ChEBI" id="CHEBI:15377"/>
        <dbReference type="ChEBI" id="CHEBI:15378"/>
        <dbReference type="ChEBI" id="CHEBI:30616"/>
        <dbReference type="ChEBI" id="CHEBI:43474"/>
        <dbReference type="ChEBI" id="CHEBI:456216"/>
        <dbReference type="EC" id="5.6.2.4"/>
    </reaction>
</comment>
<gene>
    <name evidence="16" type="primary">addA_6</name>
    <name evidence="16" type="ORF">GALL_106550</name>
</gene>
<dbReference type="GO" id="GO:0003677">
    <property type="term" value="F:DNA binding"/>
    <property type="evidence" value="ECO:0007669"/>
    <property type="project" value="UniProtKB-KW"/>
</dbReference>
<comment type="catalytic activity">
    <reaction evidence="11">
        <text>Couples ATP hydrolysis with the unwinding of duplex DNA by translocating in the 3'-5' direction.</text>
        <dbReference type="EC" id="5.6.2.4"/>
    </reaction>
</comment>
<keyword evidence="3" id="KW-0227">DNA damage</keyword>
<protein>
    <recommendedName>
        <fullName evidence="12">DNA 3'-5' helicase</fullName>
        <ecNumber evidence="12">5.6.2.4</ecNumber>
    </recommendedName>
</protein>
<dbReference type="PANTHER" id="PTHR11070:SF2">
    <property type="entry name" value="ATP-DEPENDENT DNA HELICASE SRS2"/>
    <property type="match status" value="1"/>
</dbReference>
<dbReference type="GO" id="GO:0005524">
    <property type="term" value="F:ATP binding"/>
    <property type="evidence" value="ECO:0007669"/>
    <property type="project" value="UniProtKB-KW"/>
</dbReference>
<name>A0A1J5SZN7_9ZZZZ</name>
<dbReference type="GO" id="GO:0004527">
    <property type="term" value="F:exonuclease activity"/>
    <property type="evidence" value="ECO:0007669"/>
    <property type="project" value="UniProtKB-KW"/>
</dbReference>
<evidence type="ECO:0000256" key="10">
    <source>
        <dbReference type="ARBA" id="ARBA00023235"/>
    </source>
</evidence>
<dbReference type="AlphaFoldDB" id="A0A1J5SZN7"/>
<evidence type="ECO:0000256" key="2">
    <source>
        <dbReference type="ARBA" id="ARBA00022741"/>
    </source>
</evidence>
<comment type="caution">
    <text evidence="16">The sequence shown here is derived from an EMBL/GenBank/DDBJ whole genome shotgun (WGS) entry which is preliminary data.</text>
</comment>
<dbReference type="GO" id="GO:0000725">
    <property type="term" value="P:recombinational repair"/>
    <property type="evidence" value="ECO:0007669"/>
    <property type="project" value="TreeGrafter"/>
</dbReference>
<dbReference type="InterPro" id="IPR011604">
    <property type="entry name" value="PDDEXK-like_dom_sf"/>
</dbReference>
<dbReference type="InterPro" id="IPR038726">
    <property type="entry name" value="PDDEXK_AddAB-type"/>
</dbReference>
<evidence type="ECO:0000256" key="4">
    <source>
        <dbReference type="ARBA" id="ARBA00022801"/>
    </source>
</evidence>
<keyword evidence="6" id="KW-0269">Exonuclease</keyword>
<dbReference type="Pfam" id="PF12705">
    <property type="entry name" value="PDDEXK_1"/>
    <property type="match status" value="1"/>
</dbReference>
<keyword evidence="8" id="KW-0238">DNA-binding</keyword>
<keyword evidence="1" id="KW-0540">Nuclease</keyword>
<keyword evidence="4 16" id="KW-0378">Hydrolase</keyword>
<proteinExistence type="predicted"/>
<dbReference type="Gene3D" id="1.10.486.10">
    <property type="entry name" value="PCRA, domain 4"/>
    <property type="match status" value="1"/>
</dbReference>
<evidence type="ECO:0000256" key="1">
    <source>
        <dbReference type="ARBA" id="ARBA00022722"/>
    </source>
</evidence>
<keyword evidence="2" id="KW-0547">Nucleotide-binding</keyword>
<evidence type="ECO:0000256" key="8">
    <source>
        <dbReference type="ARBA" id="ARBA00023125"/>
    </source>
</evidence>
<evidence type="ECO:0000256" key="7">
    <source>
        <dbReference type="ARBA" id="ARBA00022840"/>
    </source>
</evidence>
<organism evidence="16">
    <name type="scientific">mine drainage metagenome</name>
    <dbReference type="NCBI Taxonomy" id="410659"/>
    <lineage>
        <taxon>unclassified sequences</taxon>
        <taxon>metagenomes</taxon>
        <taxon>ecological metagenomes</taxon>
    </lineage>
</organism>
<reference evidence="16" key="1">
    <citation type="submission" date="2016-10" db="EMBL/GenBank/DDBJ databases">
        <title>Sequence of Gallionella enrichment culture.</title>
        <authorList>
            <person name="Poehlein A."/>
            <person name="Muehling M."/>
            <person name="Daniel R."/>
        </authorList>
    </citation>
    <scope>NUCLEOTIDE SEQUENCE</scope>
</reference>
<dbReference type="Gene3D" id="3.90.320.10">
    <property type="match status" value="1"/>
</dbReference>
<dbReference type="InterPro" id="IPR014016">
    <property type="entry name" value="UvrD-like_ATP-bd"/>
</dbReference>
<dbReference type="GO" id="GO:0005829">
    <property type="term" value="C:cytosol"/>
    <property type="evidence" value="ECO:0007669"/>
    <property type="project" value="TreeGrafter"/>
</dbReference>
<evidence type="ECO:0000256" key="3">
    <source>
        <dbReference type="ARBA" id="ARBA00022763"/>
    </source>
</evidence>
<evidence type="ECO:0000259" key="15">
    <source>
        <dbReference type="PROSITE" id="PS51217"/>
    </source>
</evidence>
<keyword evidence="9" id="KW-0234">DNA repair</keyword>
<dbReference type="InterPro" id="IPR000212">
    <property type="entry name" value="DNA_helicase_UvrD/REP"/>
</dbReference>
<evidence type="ECO:0000313" key="16">
    <source>
        <dbReference type="EMBL" id="OIR07068.1"/>
    </source>
</evidence>
<dbReference type="InterPro" id="IPR011335">
    <property type="entry name" value="Restrct_endonuc-II-like"/>
</dbReference>
<evidence type="ECO:0000256" key="13">
    <source>
        <dbReference type="ARBA" id="ARBA00048988"/>
    </source>
</evidence>
<dbReference type="SUPFAM" id="SSF52540">
    <property type="entry name" value="P-loop containing nucleoside triphosphate hydrolases"/>
    <property type="match status" value="1"/>
</dbReference>
<evidence type="ECO:0000259" key="14">
    <source>
        <dbReference type="PROSITE" id="PS51198"/>
    </source>
</evidence>
<keyword evidence="10" id="KW-0413">Isomerase</keyword>
<accession>A0A1J5SZN7</accession>
<dbReference type="PROSITE" id="PS51217">
    <property type="entry name" value="UVRD_HELICASE_CTER"/>
    <property type="match status" value="1"/>
</dbReference>
<evidence type="ECO:0000256" key="9">
    <source>
        <dbReference type="ARBA" id="ARBA00023204"/>
    </source>
</evidence>
<dbReference type="GO" id="GO:0043138">
    <property type="term" value="F:3'-5' DNA helicase activity"/>
    <property type="evidence" value="ECO:0007669"/>
    <property type="project" value="UniProtKB-EC"/>
</dbReference>
<dbReference type="EC" id="5.6.2.4" evidence="12"/>
<dbReference type="Gene3D" id="3.40.50.300">
    <property type="entry name" value="P-loop containing nucleotide triphosphate hydrolases"/>
    <property type="match status" value="3"/>
</dbReference>
<dbReference type="GO" id="GO:0033202">
    <property type="term" value="C:DNA helicase complex"/>
    <property type="evidence" value="ECO:0007669"/>
    <property type="project" value="TreeGrafter"/>
</dbReference>
<dbReference type="PANTHER" id="PTHR11070">
    <property type="entry name" value="UVRD / RECB / PCRA DNA HELICASE FAMILY MEMBER"/>
    <property type="match status" value="1"/>
</dbReference>
<dbReference type="GO" id="GO:0016887">
    <property type="term" value="F:ATP hydrolysis activity"/>
    <property type="evidence" value="ECO:0007669"/>
    <property type="project" value="RHEA"/>
</dbReference>
<dbReference type="Pfam" id="PF00580">
    <property type="entry name" value="UvrD-helicase"/>
    <property type="match status" value="1"/>
</dbReference>
<sequence length="1133" mass="123636">MSVPATNADMSAALLEEDRASRARALGPASFIVEAPAGAGKTELLTQRYLRLLEVVDDPEEIVAITFTNKAAAEMKSRVLESLALAASGVRPEAAHKRITFDLARAALAAAQSRGWRLIEEPARLSILTIDSLCAGLARQMPLLSRFGSQPRISDDPERHYREAARRTLALLDEAGEEAGPAVVAEALRHLDNDGGRLAALLVAMLGRRDQWLRHTLAHGPCEGSELALAALVGRDLERASAALPARLQALMMAAARYACSNLPGDAPVAALADWQEPLEPTPEELPRWRGLAELLLTGKNSLRKKLTVKDGFPPGKDSEPFKKSLQEVLAELAGMPGAEAAIACIRRLPEPRYGIEEWRIVDALASLLKLTAASLWTVFNEAGEADFVEVAQRALLALGTDDAPSDLALSLDYRISHLLVDEFQDTSPTQVRLLERLTAGWQPDDGRTLFAVGDPMQSIYRFRKADVGLFLRSSEVGIGSVRLQRLRLCRNNRSCQAVVDWVNAGFARVFPLEDNATAGAIRYRPFVATRAELPGAAVHIHPLVLPRELASEEADRLEARTVLAIIAEERAAEPQRQIAVLVRARNHLAALVTEIRRHRPELSFRAVEIERLGERQPVQDLLSLTRALHHRADRVAWLAILRAPWCGLTLADLHALAADDHESTIWQLLQDEARLDRLSEDGSGRLVHVRAVLEEALAHQGRSRLRRWVEGTWLKLGGAACLVTPAEVADAKAFLDLLDELDAAGRFQLDRLEDEVDALYAAPDAQADGMLQFMTIHKAKGLEFDTVILPGLHRKSPNDGHELMLWEEVALEGLSEQLVVAPFTRRARDGAPTPYDYLRLLEQERSGNEAARVLYVAATRAVRSLHLVGVARSNAEGEAIKPAGSFLDLLWSTVAGDFAAVAEQVEAEPEPAAASRRFVPRLVRTAAPVAADILHRRPPAAPAAQAAIDRDEPGSRSLEASVGTLVHAYLEIIAREGTAAWPVERVRSLAAAMTLWLSRRGHDATEAKAGAARAEACLVATLASRDGRWVLTQREGGAIELALAAPGQDAIATRTSTHIVDRSFVEDGTRWIIDYKSARLDGNDAELAAHAERYRPQLERYAALFADEGLPLKLAIFYAAIGRLVELPAVVS</sequence>
<evidence type="ECO:0000256" key="12">
    <source>
        <dbReference type="ARBA" id="ARBA00034808"/>
    </source>
</evidence>
<dbReference type="PROSITE" id="PS51198">
    <property type="entry name" value="UVRD_HELICASE_ATP_BIND"/>
    <property type="match status" value="1"/>
</dbReference>
<dbReference type="Pfam" id="PF13361">
    <property type="entry name" value="UvrD_C"/>
    <property type="match status" value="1"/>
</dbReference>
<feature type="domain" description="UvrD-like helicase ATP-binding" evidence="14">
    <location>
        <begin position="14"/>
        <end position="496"/>
    </location>
</feature>
<feature type="domain" description="UvrD-like helicase C-terminal" evidence="15">
    <location>
        <begin position="508"/>
        <end position="782"/>
    </location>
</feature>